<dbReference type="GO" id="GO:0004222">
    <property type="term" value="F:metalloendopeptidase activity"/>
    <property type="evidence" value="ECO:0007669"/>
    <property type="project" value="TreeGrafter"/>
</dbReference>
<sequence length="485" mass="51325">MLLPWENLCRASRRAVREEAGVIDERSTDLEECDCAPSERERRTLWPNNPGMVTRRSALALGVLGVAALGVAAAPRIPAAYAADYPSWDDVQKAKSNESAKKAEISRIETLIQNLKVASAQAQAAAEKAGDEYYEAQQAYLDAARRADDLQNQADKQAATAKDAADKAGRVAAQLYRKGGDSASLELFLSGSAANADDLLARLGTMDKLLDANQAVYAEAVSARDSAQSLSDQAKEQREERDKLQKIAEQKMVAAQQAADAAEAAVAAQDSHLDDLEAQLSALHDTTAKTVVKYQEGVEARRKAEEARKRREAEERRKAAAAAAAAAKKNQSSSSGGGSSASAGGSSSGWCRPNGGWQSSGYGPRTVQCGNGYCASGFHEGVDLADSCSSNIYAAHSGTVVYAGYNGGYGYYVKIDHGGGIATGYGHIRQGGIFVRYGQHVSMGQVIASEGNTGNSFGCHLHFEVYVNGGTTNPIPFMAKRGISV</sequence>
<accession>A0A4P6EIL0</accession>
<evidence type="ECO:0000256" key="2">
    <source>
        <dbReference type="SAM" id="MobiDB-lite"/>
    </source>
</evidence>
<dbReference type="InterPro" id="IPR016047">
    <property type="entry name" value="M23ase_b-sheet_dom"/>
</dbReference>
<dbReference type="Proteomes" id="UP000293995">
    <property type="component" value="Chromosome"/>
</dbReference>
<dbReference type="InterPro" id="IPR011055">
    <property type="entry name" value="Dup_hybrid_motif"/>
</dbReference>
<evidence type="ECO:0000256" key="1">
    <source>
        <dbReference type="SAM" id="Coils"/>
    </source>
</evidence>
<name>A0A4P6EIL0_9MICO</name>
<dbReference type="KEGG" id="mprt:ET475_08400"/>
<dbReference type="EMBL" id="CP035494">
    <property type="protein sequence ID" value="QAY60007.1"/>
    <property type="molecule type" value="Genomic_DNA"/>
</dbReference>
<feature type="compositionally biased region" description="Low complexity" evidence="2">
    <location>
        <begin position="320"/>
        <end position="349"/>
    </location>
</feature>
<organism evidence="4 5">
    <name type="scientific">Microbacterium protaetiae</name>
    <dbReference type="NCBI Taxonomy" id="2509458"/>
    <lineage>
        <taxon>Bacteria</taxon>
        <taxon>Bacillati</taxon>
        <taxon>Actinomycetota</taxon>
        <taxon>Actinomycetes</taxon>
        <taxon>Micrococcales</taxon>
        <taxon>Microbacteriaceae</taxon>
        <taxon>Microbacterium</taxon>
    </lineage>
</organism>
<dbReference type="SUPFAM" id="SSF51261">
    <property type="entry name" value="Duplicated hybrid motif"/>
    <property type="match status" value="1"/>
</dbReference>
<feature type="coiled-coil region" evidence="1">
    <location>
        <begin position="108"/>
        <end position="167"/>
    </location>
</feature>
<evidence type="ECO:0000313" key="4">
    <source>
        <dbReference type="EMBL" id="QAY60007.1"/>
    </source>
</evidence>
<proteinExistence type="predicted"/>
<keyword evidence="1" id="KW-0175">Coiled coil</keyword>
<feature type="domain" description="M23ase beta-sheet core" evidence="3">
    <location>
        <begin position="378"/>
        <end position="474"/>
    </location>
</feature>
<dbReference type="CDD" id="cd12797">
    <property type="entry name" value="M23_peptidase"/>
    <property type="match status" value="1"/>
</dbReference>
<reference evidence="4 5" key="1">
    <citation type="submission" date="2019-01" db="EMBL/GenBank/DDBJ databases">
        <title>Genome sequencing of strain DFW100M-13.</title>
        <authorList>
            <person name="Heo J."/>
            <person name="Kim S.-J."/>
            <person name="Kim J.-S."/>
            <person name="Hong S.-B."/>
            <person name="Kwon S.-W."/>
        </authorList>
    </citation>
    <scope>NUCLEOTIDE SEQUENCE [LARGE SCALE GENOMIC DNA]</scope>
    <source>
        <strain evidence="4 5">DFW100M-13</strain>
    </source>
</reference>
<keyword evidence="5" id="KW-1185">Reference proteome</keyword>
<protein>
    <submittedName>
        <fullName evidence="4">M23 family peptidase</fullName>
    </submittedName>
</protein>
<feature type="compositionally biased region" description="Basic and acidic residues" evidence="2">
    <location>
        <begin position="298"/>
        <end position="318"/>
    </location>
</feature>
<dbReference type="Gene3D" id="2.70.70.10">
    <property type="entry name" value="Glucose Permease (Domain IIA)"/>
    <property type="match status" value="1"/>
</dbReference>
<dbReference type="OrthoDB" id="1099523at2"/>
<dbReference type="PANTHER" id="PTHR21666">
    <property type="entry name" value="PEPTIDASE-RELATED"/>
    <property type="match status" value="1"/>
</dbReference>
<dbReference type="AlphaFoldDB" id="A0A4P6EIL0"/>
<dbReference type="Pfam" id="PF01551">
    <property type="entry name" value="Peptidase_M23"/>
    <property type="match status" value="1"/>
</dbReference>
<evidence type="ECO:0000313" key="5">
    <source>
        <dbReference type="Proteomes" id="UP000293995"/>
    </source>
</evidence>
<dbReference type="PANTHER" id="PTHR21666:SF270">
    <property type="entry name" value="MUREIN HYDROLASE ACTIVATOR ENVC"/>
    <property type="match status" value="1"/>
</dbReference>
<feature type="region of interest" description="Disordered" evidence="2">
    <location>
        <begin position="298"/>
        <end position="349"/>
    </location>
</feature>
<dbReference type="InterPro" id="IPR050570">
    <property type="entry name" value="Cell_wall_metabolism_enzyme"/>
</dbReference>
<evidence type="ECO:0000259" key="3">
    <source>
        <dbReference type="Pfam" id="PF01551"/>
    </source>
</evidence>
<gene>
    <name evidence="4" type="ORF">ET475_08400</name>
</gene>